<keyword evidence="10" id="KW-1185">Reference proteome</keyword>
<gene>
    <name evidence="9" type="ORF">GCM10025751_53670</name>
</gene>
<dbReference type="InterPro" id="IPR015424">
    <property type="entry name" value="PyrdxlP-dep_Trfase"/>
</dbReference>
<evidence type="ECO:0000313" key="10">
    <source>
        <dbReference type="Proteomes" id="UP001501729"/>
    </source>
</evidence>
<organism evidence="9 10">
    <name type="scientific">Haladaptatus pallidirubidus</name>
    <dbReference type="NCBI Taxonomy" id="1008152"/>
    <lineage>
        <taxon>Archaea</taxon>
        <taxon>Methanobacteriati</taxon>
        <taxon>Methanobacteriota</taxon>
        <taxon>Stenosarchaea group</taxon>
        <taxon>Halobacteria</taxon>
        <taxon>Halobacteriales</taxon>
        <taxon>Haladaptataceae</taxon>
        <taxon>Haladaptatus</taxon>
    </lineage>
</organism>
<dbReference type="InterPro" id="IPR050596">
    <property type="entry name" value="AspAT/PAT-like"/>
</dbReference>
<evidence type="ECO:0000259" key="8">
    <source>
        <dbReference type="Pfam" id="PF00155"/>
    </source>
</evidence>
<feature type="domain" description="Aminotransferase class I/classII large" evidence="8">
    <location>
        <begin position="35"/>
        <end position="385"/>
    </location>
</feature>
<dbReference type="InterPro" id="IPR004838">
    <property type="entry name" value="NHTrfase_class1_PyrdxlP-BS"/>
</dbReference>
<evidence type="ECO:0000256" key="2">
    <source>
        <dbReference type="ARBA" id="ARBA00007441"/>
    </source>
</evidence>
<name>A0AAV3UQE4_9EURY</name>
<sequence length="393" mass="41833">MTGNRLADRMSAVEQSPIRQMFDLAKRAEAAGRDDLVHLEIGEPDFDTPSHITQAAFDAATAGATHYTSNAGLPELRKAIAQTTDSTHGFTVDPTTEVLVTTGGMEALALAMLVTVNPGDEVLLPTPSWPNHRTQAILAGATPIEVALDPDDGFTLDPERVIDSMTDRTAAVMLATPSNPTGRVFDPDAVRTVADAAAERDAYVIADEVYSRLLYGEYQTGIAGYVDSPDHVLTVESCSKTFAMTGWRVGWLLGPEDVVSAATILRESTTACTSTISQHAAIAALTGPMDEVEAMQLAFEERRDSVVDRIADIDGVSCPPPEGAFYVFIDVGDFGESSLSMAKQILEDYGVVTAPGSGFGGAGEGQLRLSFANNLSRIEEGLDRIEAFAADNR</sequence>
<evidence type="ECO:0000256" key="7">
    <source>
        <dbReference type="RuleBase" id="RU000481"/>
    </source>
</evidence>
<keyword evidence="5 7" id="KW-0808">Transferase</keyword>
<evidence type="ECO:0000256" key="4">
    <source>
        <dbReference type="ARBA" id="ARBA00022576"/>
    </source>
</evidence>
<reference evidence="9 10" key="1">
    <citation type="journal article" date="2019" name="Int. J. Syst. Evol. Microbiol.">
        <title>The Global Catalogue of Microorganisms (GCM) 10K type strain sequencing project: providing services to taxonomists for standard genome sequencing and annotation.</title>
        <authorList>
            <consortium name="The Broad Institute Genomics Platform"/>
            <consortium name="The Broad Institute Genome Sequencing Center for Infectious Disease"/>
            <person name="Wu L."/>
            <person name="Ma J."/>
        </authorList>
    </citation>
    <scope>NUCLEOTIDE SEQUENCE [LARGE SCALE GENOMIC DNA]</scope>
    <source>
        <strain evidence="9 10">JCM 17504</strain>
    </source>
</reference>
<dbReference type="Pfam" id="PF00155">
    <property type="entry name" value="Aminotran_1_2"/>
    <property type="match status" value="1"/>
</dbReference>
<comment type="cofactor">
    <cofactor evidence="1 7">
        <name>pyridoxal 5'-phosphate</name>
        <dbReference type="ChEBI" id="CHEBI:597326"/>
    </cofactor>
</comment>
<dbReference type="GO" id="GO:0030170">
    <property type="term" value="F:pyridoxal phosphate binding"/>
    <property type="evidence" value="ECO:0007669"/>
    <property type="project" value="InterPro"/>
</dbReference>
<dbReference type="PANTHER" id="PTHR46383:SF3">
    <property type="entry name" value="ASPARTATE AMINOTRANSFERASE-RELATED"/>
    <property type="match status" value="1"/>
</dbReference>
<keyword evidence="4 7" id="KW-0032">Aminotransferase</keyword>
<accession>A0AAV3UQE4</accession>
<protein>
    <recommendedName>
        <fullName evidence="7">Aminotransferase</fullName>
        <ecNumber evidence="7">2.6.1.-</ecNumber>
    </recommendedName>
</protein>
<comment type="subunit">
    <text evidence="3">Homodimer.</text>
</comment>
<proteinExistence type="inferred from homology"/>
<dbReference type="AlphaFoldDB" id="A0AAV3UQE4"/>
<keyword evidence="6" id="KW-0663">Pyridoxal phosphate</keyword>
<dbReference type="GO" id="GO:0006520">
    <property type="term" value="P:amino acid metabolic process"/>
    <property type="evidence" value="ECO:0007669"/>
    <property type="project" value="InterPro"/>
</dbReference>
<dbReference type="CDD" id="cd00609">
    <property type="entry name" value="AAT_like"/>
    <property type="match status" value="1"/>
</dbReference>
<dbReference type="InterPro" id="IPR004839">
    <property type="entry name" value="Aminotransferase_I/II_large"/>
</dbReference>
<evidence type="ECO:0000256" key="3">
    <source>
        <dbReference type="ARBA" id="ARBA00011738"/>
    </source>
</evidence>
<evidence type="ECO:0000256" key="1">
    <source>
        <dbReference type="ARBA" id="ARBA00001933"/>
    </source>
</evidence>
<dbReference type="GeneID" id="68617570"/>
<dbReference type="SUPFAM" id="SSF53383">
    <property type="entry name" value="PLP-dependent transferases"/>
    <property type="match status" value="1"/>
</dbReference>
<dbReference type="InterPro" id="IPR015421">
    <property type="entry name" value="PyrdxlP-dep_Trfase_major"/>
</dbReference>
<dbReference type="EC" id="2.6.1.-" evidence="7"/>
<dbReference type="RefSeq" id="WP_227778823.1">
    <property type="nucleotide sequence ID" value="NZ_BAABKX010000030.1"/>
</dbReference>
<dbReference type="Gene3D" id="3.40.640.10">
    <property type="entry name" value="Type I PLP-dependent aspartate aminotransferase-like (Major domain)"/>
    <property type="match status" value="1"/>
</dbReference>
<dbReference type="EMBL" id="BAABKX010000030">
    <property type="protein sequence ID" value="GAA5064284.1"/>
    <property type="molecule type" value="Genomic_DNA"/>
</dbReference>
<evidence type="ECO:0000256" key="6">
    <source>
        <dbReference type="ARBA" id="ARBA00022898"/>
    </source>
</evidence>
<dbReference type="PANTHER" id="PTHR46383">
    <property type="entry name" value="ASPARTATE AMINOTRANSFERASE"/>
    <property type="match status" value="1"/>
</dbReference>
<evidence type="ECO:0000256" key="5">
    <source>
        <dbReference type="ARBA" id="ARBA00022679"/>
    </source>
</evidence>
<dbReference type="PROSITE" id="PS00105">
    <property type="entry name" value="AA_TRANSFER_CLASS_1"/>
    <property type="match status" value="1"/>
</dbReference>
<dbReference type="GO" id="GO:0008483">
    <property type="term" value="F:transaminase activity"/>
    <property type="evidence" value="ECO:0007669"/>
    <property type="project" value="UniProtKB-KW"/>
</dbReference>
<comment type="similarity">
    <text evidence="2 7">Belongs to the class-I pyridoxal-phosphate-dependent aminotransferase family.</text>
</comment>
<dbReference type="Proteomes" id="UP001501729">
    <property type="component" value="Unassembled WGS sequence"/>
</dbReference>
<evidence type="ECO:0000313" key="9">
    <source>
        <dbReference type="EMBL" id="GAA5064284.1"/>
    </source>
</evidence>
<comment type="caution">
    <text evidence="9">The sequence shown here is derived from an EMBL/GenBank/DDBJ whole genome shotgun (WGS) entry which is preliminary data.</text>
</comment>